<dbReference type="Gene3D" id="4.10.280.10">
    <property type="entry name" value="Helix-loop-helix DNA-binding domain"/>
    <property type="match status" value="1"/>
</dbReference>
<keyword evidence="2" id="KW-0805">Transcription regulation</keyword>
<dbReference type="EMBL" id="CACRXK020001464">
    <property type="protein sequence ID" value="CAB3989311.1"/>
    <property type="molecule type" value="Genomic_DNA"/>
</dbReference>
<dbReference type="PANTHER" id="PTHR23043:SF40">
    <property type="match status" value="1"/>
</dbReference>
<dbReference type="SUPFAM" id="SSF47459">
    <property type="entry name" value="HLH, helix-loop-helix DNA-binding domain"/>
    <property type="match status" value="1"/>
</dbReference>
<reference evidence="6" key="1">
    <citation type="submission" date="2020-04" db="EMBL/GenBank/DDBJ databases">
        <authorList>
            <person name="Alioto T."/>
            <person name="Alioto T."/>
            <person name="Gomez Garrido J."/>
        </authorList>
    </citation>
    <scope>NUCLEOTIDE SEQUENCE</scope>
    <source>
        <strain evidence="6">A484AB</strain>
    </source>
</reference>
<keyword evidence="3" id="KW-0804">Transcription</keyword>
<dbReference type="InterPro" id="IPR035965">
    <property type="entry name" value="PAS-like_dom_sf"/>
</dbReference>
<dbReference type="OrthoDB" id="6021714at2759"/>
<evidence type="ECO:0000256" key="4">
    <source>
        <dbReference type="ARBA" id="ARBA00023242"/>
    </source>
</evidence>
<evidence type="ECO:0000313" key="7">
    <source>
        <dbReference type="Proteomes" id="UP001152795"/>
    </source>
</evidence>
<dbReference type="InterPro" id="IPR000014">
    <property type="entry name" value="PAS"/>
</dbReference>
<dbReference type="PROSITE" id="PS50112">
    <property type="entry name" value="PAS"/>
    <property type="match status" value="1"/>
</dbReference>
<dbReference type="GO" id="GO:0046983">
    <property type="term" value="F:protein dimerization activity"/>
    <property type="evidence" value="ECO:0007669"/>
    <property type="project" value="InterPro"/>
</dbReference>
<dbReference type="Pfam" id="PF23171">
    <property type="entry name" value="bHLH_HIF1A"/>
    <property type="match status" value="1"/>
</dbReference>
<dbReference type="Pfam" id="PF13426">
    <property type="entry name" value="PAS_9"/>
    <property type="match status" value="1"/>
</dbReference>
<dbReference type="SMART" id="SM00353">
    <property type="entry name" value="HLH"/>
    <property type="match status" value="1"/>
</dbReference>
<dbReference type="CDD" id="cd00130">
    <property type="entry name" value="PAS"/>
    <property type="match status" value="1"/>
</dbReference>
<evidence type="ECO:0000256" key="2">
    <source>
        <dbReference type="ARBA" id="ARBA00023015"/>
    </source>
</evidence>
<proteinExistence type="predicted"/>
<keyword evidence="4" id="KW-0539">Nucleus</keyword>
<dbReference type="PANTHER" id="PTHR23043">
    <property type="entry name" value="HYPOXIA-INDUCIBLE FACTOR 1 ALPHA"/>
    <property type="match status" value="1"/>
</dbReference>
<evidence type="ECO:0000313" key="6">
    <source>
        <dbReference type="EMBL" id="CAB3989311.1"/>
    </source>
</evidence>
<dbReference type="GO" id="GO:0000977">
    <property type="term" value="F:RNA polymerase II transcription regulatory region sequence-specific DNA binding"/>
    <property type="evidence" value="ECO:0007669"/>
    <property type="project" value="TreeGrafter"/>
</dbReference>
<feature type="compositionally biased region" description="Basic residues" evidence="5">
    <location>
        <begin position="27"/>
        <end position="37"/>
    </location>
</feature>
<dbReference type="Gene3D" id="3.30.450.20">
    <property type="entry name" value="PAS domain"/>
    <property type="match status" value="1"/>
</dbReference>
<dbReference type="Proteomes" id="UP001152795">
    <property type="component" value="Unassembled WGS sequence"/>
</dbReference>
<dbReference type="SMART" id="SM00091">
    <property type="entry name" value="PAS"/>
    <property type="match status" value="1"/>
</dbReference>
<dbReference type="SUPFAM" id="SSF55785">
    <property type="entry name" value="PYP-like sensor domain (PAS domain)"/>
    <property type="match status" value="1"/>
</dbReference>
<protein>
    <submittedName>
        <fullName evidence="6">Hypoxia-inducible factor 1-alpha-like</fullName>
    </submittedName>
</protein>
<gene>
    <name evidence="6" type="ORF">PACLA_8A028479</name>
</gene>
<dbReference type="PROSITE" id="PS50888">
    <property type="entry name" value="BHLH"/>
    <property type="match status" value="1"/>
</dbReference>
<feature type="compositionally biased region" description="Basic and acidic residues" evidence="5">
    <location>
        <begin position="1"/>
        <end position="11"/>
    </location>
</feature>
<evidence type="ECO:0000256" key="5">
    <source>
        <dbReference type="SAM" id="MobiDB-lite"/>
    </source>
</evidence>
<dbReference type="GO" id="GO:0005634">
    <property type="term" value="C:nucleus"/>
    <property type="evidence" value="ECO:0007669"/>
    <property type="project" value="UniProtKB-SubCell"/>
</dbReference>
<evidence type="ECO:0000256" key="3">
    <source>
        <dbReference type="ARBA" id="ARBA00023163"/>
    </source>
</evidence>
<accession>A0A7D9DM70</accession>
<comment type="subcellular location">
    <subcellularLocation>
        <location evidence="1">Nucleus</location>
    </subcellularLocation>
</comment>
<dbReference type="AlphaFoldDB" id="A0A7D9DM70"/>
<dbReference type="GO" id="GO:0000981">
    <property type="term" value="F:DNA-binding transcription factor activity, RNA polymerase II-specific"/>
    <property type="evidence" value="ECO:0007669"/>
    <property type="project" value="TreeGrafter"/>
</dbReference>
<keyword evidence="7" id="KW-1185">Reference proteome</keyword>
<feature type="region of interest" description="Disordered" evidence="5">
    <location>
        <begin position="1"/>
        <end position="41"/>
    </location>
</feature>
<dbReference type="InterPro" id="IPR036638">
    <property type="entry name" value="HLH_DNA-bd_sf"/>
</dbReference>
<sequence length="207" mass="23210">MGNAKKEDASKNNKKTPNSIRNETQKAKSRVAAKTRRKNENENIEQLNRLVPWIPDSPPDKSTIIRLSTSYIGLMKVLNGSRNAQMIDNGCSATKGIENLSLEVMDGFIIFLAKDGTIIFVNDKVVNYLGFPPHDLMGKKIYNFVLKKDWDFLAKKLRGPLPCLDNPNIREPPDNPDDVICEPDVEGRSGRTLILSTPCKVAMDNRL</sequence>
<evidence type="ECO:0000256" key="1">
    <source>
        <dbReference type="ARBA" id="ARBA00004123"/>
    </source>
</evidence>
<comment type="caution">
    <text evidence="6">The sequence shown here is derived from an EMBL/GenBank/DDBJ whole genome shotgun (WGS) entry which is preliminary data.</text>
</comment>
<name>A0A7D9DM70_PARCT</name>
<dbReference type="CDD" id="cd11391">
    <property type="entry name" value="bHLH_PAS"/>
    <property type="match status" value="1"/>
</dbReference>
<dbReference type="InterPro" id="IPR011598">
    <property type="entry name" value="bHLH_dom"/>
</dbReference>
<organism evidence="6 7">
    <name type="scientific">Paramuricea clavata</name>
    <name type="common">Red gorgonian</name>
    <name type="synonym">Violescent sea-whip</name>
    <dbReference type="NCBI Taxonomy" id="317549"/>
    <lineage>
        <taxon>Eukaryota</taxon>
        <taxon>Metazoa</taxon>
        <taxon>Cnidaria</taxon>
        <taxon>Anthozoa</taxon>
        <taxon>Octocorallia</taxon>
        <taxon>Malacalcyonacea</taxon>
        <taxon>Plexauridae</taxon>
        <taxon>Paramuricea</taxon>
    </lineage>
</organism>